<feature type="transmembrane region" description="Helical" evidence="6">
    <location>
        <begin position="132"/>
        <end position="151"/>
    </location>
</feature>
<feature type="transmembrane region" description="Helical" evidence="6">
    <location>
        <begin position="98"/>
        <end position="120"/>
    </location>
</feature>
<dbReference type="GO" id="GO:0015648">
    <property type="term" value="F:lipid-linked peptidoglycan transporter activity"/>
    <property type="evidence" value="ECO:0007669"/>
    <property type="project" value="TreeGrafter"/>
</dbReference>
<dbReference type="EMBL" id="MHRK01000047">
    <property type="protein sequence ID" value="OHA22818.1"/>
    <property type="molecule type" value="Genomic_DNA"/>
</dbReference>
<dbReference type="GO" id="GO:0005886">
    <property type="term" value="C:plasma membrane"/>
    <property type="evidence" value="ECO:0007669"/>
    <property type="project" value="TreeGrafter"/>
</dbReference>
<dbReference type="AlphaFoldDB" id="A0A1G2MG07"/>
<evidence type="ECO:0000256" key="4">
    <source>
        <dbReference type="ARBA" id="ARBA00022989"/>
    </source>
</evidence>
<protein>
    <submittedName>
        <fullName evidence="7">Rod shape-determining protein RodA</fullName>
    </submittedName>
</protein>
<keyword evidence="5 6" id="KW-0472">Membrane</keyword>
<keyword evidence="2 6" id="KW-0812">Transmembrane</keyword>
<feature type="transmembrane region" description="Helical" evidence="6">
    <location>
        <begin position="301"/>
        <end position="323"/>
    </location>
</feature>
<dbReference type="Pfam" id="PF01098">
    <property type="entry name" value="FTSW_RODA_SPOVE"/>
    <property type="match status" value="1"/>
</dbReference>
<keyword evidence="4 6" id="KW-1133">Transmembrane helix</keyword>
<feature type="transmembrane region" description="Helical" evidence="6">
    <location>
        <begin position="71"/>
        <end position="92"/>
    </location>
</feature>
<dbReference type="NCBIfam" id="TIGR02210">
    <property type="entry name" value="rodA_shape"/>
    <property type="match status" value="1"/>
</dbReference>
<evidence type="ECO:0000256" key="1">
    <source>
        <dbReference type="ARBA" id="ARBA00004141"/>
    </source>
</evidence>
<evidence type="ECO:0000256" key="6">
    <source>
        <dbReference type="SAM" id="Phobius"/>
    </source>
</evidence>
<dbReference type="GO" id="GO:0008360">
    <property type="term" value="P:regulation of cell shape"/>
    <property type="evidence" value="ECO:0007669"/>
    <property type="project" value="UniProtKB-KW"/>
</dbReference>
<reference evidence="7 8" key="1">
    <citation type="journal article" date="2016" name="Nat. Commun.">
        <title>Thousands of microbial genomes shed light on interconnected biogeochemical processes in an aquifer system.</title>
        <authorList>
            <person name="Anantharaman K."/>
            <person name="Brown C.T."/>
            <person name="Hug L.A."/>
            <person name="Sharon I."/>
            <person name="Castelle C.J."/>
            <person name="Probst A.J."/>
            <person name="Thomas B.C."/>
            <person name="Singh A."/>
            <person name="Wilkins M.J."/>
            <person name="Karaoz U."/>
            <person name="Brodie E.L."/>
            <person name="Williams K.H."/>
            <person name="Hubbard S.S."/>
            <person name="Banfield J.F."/>
        </authorList>
    </citation>
    <scope>NUCLEOTIDE SEQUENCE [LARGE SCALE GENOMIC DNA]</scope>
</reference>
<feature type="transmembrane region" description="Helical" evidence="6">
    <location>
        <begin position="157"/>
        <end position="174"/>
    </location>
</feature>
<keyword evidence="3" id="KW-0133">Cell shape</keyword>
<sequence>MSGKKIPFIHIDWLLLTAVLLISAASLTVMNSFVGESALFERQFVWQAVAVGVMLFVSLIDWHFLRRTDILVYCFGLTILVLVAVLFFGIDVNGSHSWFRFGGVSFQPSDLAKIVILLILSKYFSRRHIEIADIRHIIVSGLYAFAIFILIFLQPDFGSAIVIFLIWLGMVLVSGISKKHLLLVFGVGFCVFAALWFFVFADYQKQRIVTFINPLSDIRGAGYNADQSVIAVGSGGFWGKGLGYGTQSRLNFLPEYETDFIFAAFAEEWGFVGVVMLLILYLGIIWRIVKIAMRGATNFEVLFGLGVAVYFLCHIVINIGMNLALLPVTGITLPFMSYGGSHLVAEFLAVGILFGMNRYGRSTDREAVKNEVVGV</sequence>
<gene>
    <name evidence="7" type="ORF">A3C72_02805</name>
</gene>
<organism evidence="7 8">
    <name type="scientific">Candidatus Taylorbacteria bacterium RIFCSPHIGHO2_02_FULL_43_32b</name>
    <dbReference type="NCBI Taxonomy" id="1802306"/>
    <lineage>
        <taxon>Bacteria</taxon>
        <taxon>Candidatus Tayloriibacteriota</taxon>
    </lineage>
</organism>
<dbReference type="InterPro" id="IPR001182">
    <property type="entry name" value="FtsW/RodA"/>
</dbReference>
<dbReference type="PANTHER" id="PTHR30474">
    <property type="entry name" value="CELL CYCLE PROTEIN"/>
    <property type="match status" value="1"/>
</dbReference>
<feature type="transmembrane region" description="Helical" evidence="6">
    <location>
        <begin position="335"/>
        <end position="356"/>
    </location>
</feature>
<feature type="transmembrane region" description="Helical" evidence="6">
    <location>
        <begin position="181"/>
        <end position="201"/>
    </location>
</feature>
<accession>A0A1G2MG07</accession>
<evidence type="ECO:0000313" key="7">
    <source>
        <dbReference type="EMBL" id="OHA22818.1"/>
    </source>
</evidence>
<feature type="transmembrane region" description="Helical" evidence="6">
    <location>
        <begin position="269"/>
        <end position="289"/>
    </location>
</feature>
<name>A0A1G2MG07_9BACT</name>
<comment type="subcellular location">
    <subcellularLocation>
        <location evidence="1">Membrane</location>
        <topology evidence="1">Multi-pass membrane protein</topology>
    </subcellularLocation>
</comment>
<dbReference type="GO" id="GO:0051301">
    <property type="term" value="P:cell division"/>
    <property type="evidence" value="ECO:0007669"/>
    <property type="project" value="InterPro"/>
</dbReference>
<evidence type="ECO:0000256" key="2">
    <source>
        <dbReference type="ARBA" id="ARBA00022692"/>
    </source>
</evidence>
<dbReference type="GO" id="GO:0032153">
    <property type="term" value="C:cell division site"/>
    <property type="evidence" value="ECO:0007669"/>
    <property type="project" value="TreeGrafter"/>
</dbReference>
<feature type="transmembrane region" description="Helical" evidence="6">
    <location>
        <begin position="12"/>
        <end position="33"/>
    </location>
</feature>
<evidence type="ECO:0000256" key="3">
    <source>
        <dbReference type="ARBA" id="ARBA00022960"/>
    </source>
</evidence>
<evidence type="ECO:0000313" key="8">
    <source>
        <dbReference type="Proteomes" id="UP000177130"/>
    </source>
</evidence>
<evidence type="ECO:0000256" key="5">
    <source>
        <dbReference type="ARBA" id="ARBA00023136"/>
    </source>
</evidence>
<comment type="caution">
    <text evidence="7">The sequence shown here is derived from an EMBL/GenBank/DDBJ whole genome shotgun (WGS) entry which is preliminary data.</text>
</comment>
<dbReference type="PANTHER" id="PTHR30474:SF1">
    <property type="entry name" value="PEPTIDOGLYCAN GLYCOSYLTRANSFERASE MRDB"/>
    <property type="match status" value="1"/>
</dbReference>
<proteinExistence type="predicted"/>
<feature type="transmembrane region" description="Helical" evidence="6">
    <location>
        <begin position="45"/>
        <end position="64"/>
    </location>
</feature>
<dbReference type="Proteomes" id="UP000177130">
    <property type="component" value="Unassembled WGS sequence"/>
</dbReference>
<dbReference type="STRING" id="1802306.A3C72_02805"/>
<dbReference type="InterPro" id="IPR011923">
    <property type="entry name" value="RodA/MrdB"/>
</dbReference>